<sequence>MGIVDLLFFVFLVVLVDSLARSEAVELKSRDSAETVLLNRSSFPTGFIFGTASSSYQVLCSLHRFMHLRTFLMKVQPMKMVEGQVFGILSLTNFQDRISRDTTWVRASTVVC</sequence>
<evidence type="ECO:0008006" key="4">
    <source>
        <dbReference type="Google" id="ProtNLM"/>
    </source>
</evidence>
<dbReference type="Proteomes" id="UP000195402">
    <property type="component" value="Unassembled WGS sequence"/>
</dbReference>
<protein>
    <recommendedName>
        <fullName evidence="4">Glycoside hydrolase</fullName>
    </recommendedName>
</protein>
<keyword evidence="3" id="KW-1185">Reference proteome</keyword>
<name>A0A200Q8D6_MACCD</name>
<dbReference type="EMBL" id="MVGT01002762">
    <property type="protein sequence ID" value="OVA06647.1"/>
    <property type="molecule type" value="Genomic_DNA"/>
</dbReference>
<evidence type="ECO:0000313" key="2">
    <source>
        <dbReference type="EMBL" id="OVA06647.1"/>
    </source>
</evidence>
<feature type="signal peptide" evidence="1">
    <location>
        <begin position="1"/>
        <end position="24"/>
    </location>
</feature>
<proteinExistence type="predicted"/>
<evidence type="ECO:0000256" key="1">
    <source>
        <dbReference type="SAM" id="SignalP"/>
    </source>
</evidence>
<dbReference type="OrthoDB" id="1748168at2759"/>
<dbReference type="AlphaFoldDB" id="A0A200Q8D6"/>
<organism evidence="2 3">
    <name type="scientific">Macleaya cordata</name>
    <name type="common">Five-seeded plume-poppy</name>
    <name type="synonym">Bocconia cordata</name>
    <dbReference type="NCBI Taxonomy" id="56857"/>
    <lineage>
        <taxon>Eukaryota</taxon>
        <taxon>Viridiplantae</taxon>
        <taxon>Streptophyta</taxon>
        <taxon>Embryophyta</taxon>
        <taxon>Tracheophyta</taxon>
        <taxon>Spermatophyta</taxon>
        <taxon>Magnoliopsida</taxon>
        <taxon>Ranunculales</taxon>
        <taxon>Papaveraceae</taxon>
        <taxon>Papaveroideae</taxon>
        <taxon>Macleaya</taxon>
    </lineage>
</organism>
<gene>
    <name evidence="2" type="ORF">BVC80_8919g18</name>
</gene>
<accession>A0A200Q8D6</accession>
<keyword evidence="1" id="KW-0732">Signal</keyword>
<reference evidence="2 3" key="1">
    <citation type="journal article" date="2017" name="Mol. Plant">
        <title>The Genome of Medicinal Plant Macleaya cordata Provides New Insights into Benzylisoquinoline Alkaloids Metabolism.</title>
        <authorList>
            <person name="Liu X."/>
            <person name="Liu Y."/>
            <person name="Huang P."/>
            <person name="Ma Y."/>
            <person name="Qing Z."/>
            <person name="Tang Q."/>
            <person name="Cao H."/>
            <person name="Cheng P."/>
            <person name="Zheng Y."/>
            <person name="Yuan Z."/>
            <person name="Zhou Y."/>
            <person name="Liu J."/>
            <person name="Tang Z."/>
            <person name="Zhuo Y."/>
            <person name="Zhang Y."/>
            <person name="Yu L."/>
            <person name="Huang J."/>
            <person name="Yang P."/>
            <person name="Peng Q."/>
            <person name="Zhang J."/>
            <person name="Jiang W."/>
            <person name="Zhang Z."/>
            <person name="Lin K."/>
            <person name="Ro D.K."/>
            <person name="Chen X."/>
            <person name="Xiong X."/>
            <person name="Shang Y."/>
            <person name="Huang S."/>
            <person name="Zeng J."/>
        </authorList>
    </citation>
    <scope>NUCLEOTIDE SEQUENCE [LARGE SCALE GENOMIC DNA]</scope>
    <source>
        <strain evidence="3">cv. BLH2017</strain>
        <tissue evidence="2">Root</tissue>
    </source>
</reference>
<comment type="caution">
    <text evidence="2">The sequence shown here is derived from an EMBL/GenBank/DDBJ whole genome shotgun (WGS) entry which is preliminary data.</text>
</comment>
<dbReference type="InParanoid" id="A0A200Q8D6"/>
<feature type="chain" id="PRO_5013233382" description="Glycoside hydrolase" evidence="1">
    <location>
        <begin position="25"/>
        <end position="112"/>
    </location>
</feature>
<evidence type="ECO:0000313" key="3">
    <source>
        <dbReference type="Proteomes" id="UP000195402"/>
    </source>
</evidence>